<evidence type="ECO:0000313" key="7">
    <source>
        <dbReference type="EMBL" id="RVU54990.1"/>
    </source>
</evidence>
<dbReference type="RefSeq" id="WP_127724372.1">
    <property type="nucleotide sequence ID" value="NZ_RLIH01000005.1"/>
</dbReference>
<evidence type="ECO:0000256" key="1">
    <source>
        <dbReference type="ARBA" id="ARBA00004651"/>
    </source>
</evidence>
<proteinExistence type="predicted"/>
<comment type="caution">
    <text evidence="7">The sequence shown here is derived from an EMBL/GenBank/DDBJ whole genome shotgun (WGS) entry which is preliminary data.</text>
</comment>
<dbReference type="PANTHER" id="PTHR32196">
    <property type="entry name" value="ABC TRANSPORTER PERMEASE PROTEIN YPHD-RELATED-RELATED"/>
    <property type="match status" value="1"/>
</dbReference>
<keyword evidence="2" id="KW-1003">Cell membrane</keyword>
<evidence type="ECO:0000313" key="8">
    <source>
        <dbReference type="Proteomes" id="UP000288812"/>
    </source>
</evidence>
<feature type="transmembrane region" description="Helical" evidence="6">
    <location>
        <begin position="86"/>
        <end position="104"/>
    </location>
</feature>
<evidence type="ECO:0000256" key="4">
    <source>
        <dbReference type="ARBA" id="ARBA00022989"/>
    </source>
</evidence>
<dbReference type="CDD" id="cd06574">
    <property type="entry name" value="TM_PBP1_branched-chain-AA_like"/>
    <property type="match status" value="1"/>
</dbReference>
<reference evidence="7 8" key="1">
    <citation type="submission" date="2018-11" db="EMBL/GenBank/DDBJ databases">
        <title>Genome sequencing and assembly of Anaerosphaera sp. nov., GS7-6-2.</title>
        <authorList>
            <person name="Rettenmaier R."/>
            <person name="Liebl W."/>
            <person name="Zverlov V."/>
        </authorList>
    </citation>
    <scope>NUCLEOTIDE SEQUENCE [LARGE SCALE GENOMIC DNA]</scope>
    <source>
        <strain evidence="7 8">GS7-6-2</strain>
    </source>
</reference>
<dbReference type="Proteomes" id="UP000288812">
    <property type="component" value="Unassembled WGS sequence"/>
</dbReference>
<feature type="transmembrane region" description="Helical" evidence="6">
    <location>
        <begin position="202"/>
        <end position="223"/>
    </location>
</feature>
<gene>
    <name evidence="7" type="ORF">EF514_05245</name>
</gene>
<keyword evidence="3 6" id="KW-0812">Transmembrane</keyword>
<sequence>MGGVLISSIETGLIFSLLALGVMLTYKILDIADLSVEGTFPLGAFIFASIVTRELSPFLGVILSFIAGAIAGFLTFILYKKLKIAPILAGILTMTILYSVNLRITGRANVPFTNQETIFTKFEFIPKIVILLAIVLVIKAIMDYFFKTEKGYLLVVTGDNDSLVKSLGENPDKYTMAGLMLSNGLVALSGCLMSQYQGFADAQMGATMIVTALASIIIGDTFMKKSRKIKMTTRAIIGAIVYRIIFGFAIDLGLNPGDLKAATAITVIIFILYNNSSAAIMQKVSSSKN</sequence>
<feature type="transmembrane region" description="Helical" evidence="6">
    <location>
        <begin position="58"/>
        <end position="79"/>
    </location>
</feature>
<accession>A0A437S7E7</accession>
<evidence type="ECO:0000256" key="2">
    <source>
        <dbReference type="ARBA" id="ARBA00022475"/>
    </source>
</evidence>
<dbReference type="EMBL" id="RLIH01000005">
    <property type="protein sequence ID" value="RVU54990.1"/>
    <property type="molecule type" value="Genomic_DNA"/>
</dbReference>
<name>A0A437S7E7_9FIRM</name>
<dbReference type="Pfam" id="PF02653">
    <property type="entry name" value="BPD_transp_2"/>
    <property type="match status" value="1"/>
</dbReference>
<dbReference type="InterPro" id="IPR001851">
    <property type="entry name" value="ABC_transp_permease"/>
</dbReference>
<feature type="transmembrane region" description="Helical" evidence="6">
    <location>
        <begin position="261"/>
        <end position="281"/>
    </location>
</feature>
<keyword evidence="4 6" id="KW-1133">Transmembrane helix</keyword>
<dbReference type="PANTHER" id="PTHR32196:SF69">
    <property type="entry name" value="BRANCHED-CHAIN AMINO ACID TRANSPORT SYSTEM, PERMEASE PROTEIN"/>
    <property type="match status" value="1"/>
</dbReference>
<dbReference type="GO" id="GO:0005886">
    <property type="term" value="C:plasma membrane"/>
    <property type="evidence" value="ECO:0007669"/>
    <property type="project" value="UniProtKB-SubCell"/>
</dbReference>
<feature type="transmembrane region" description="Helical" evidence="6">
    <location>
        <begin position="31"/>
        <end position="52"/>
    </location>
</feature>
<feature type="transmembrane region" description="Helical" evidence="6">
    <location>
        <begin position="6"/>
        <end position="24"/>
    </location>
</feature>
<feature type="transmembrane region" description="Helical" evidence="6">
    <location>
        <begin position="124"/>
        <end position="142"/>
    </location>
</feature>
<keyword evidence="5 6" id="KW-0472">Membrane</keyword>
<dbReference type="AlphaFoldDB" id="A0A437S7E7"/>
<evidence type="ECO:0000256" key="6">
    <source>
        <dbReference type="SAM" id="Phobius"/>
    </source>
</evidence>
<evidence type="ECO:0000256" key="5">
    <source>
        <dbReference type="ARBA" id="ARBA00023136"/>
    </source>
</evidence>
<organism evidence="7 8">
    <name type="scientific">Anaerosphaera multitolerans</name>
    <dbReference type="NCBI Taxonomy" id="2487351"/>
    <lineage>
        <taxon>Bacteria</taxon>
        <taxon>Bacillati</taxon>
        <taxon>Bacillota</taxon>
        <taxon>Tissierellia</taxon>
        <taxon>Tissierellales</taxon>
        <taxon>Peptoniphilaceae</taxon>
        <taxon>Anaerosphaera</taxon>
    </lineage>
</organism>
<dbReference type="OrthoDB" id="9778389at2"/>
<feature type="transmembrane region" description="Helical" evidence="6">
    <location>
        <begin position="235"/>
        <end position="255"/>
    </location>
</feature>
<protein>
    <submittedName>
        <fullName evidence="7">ABC transporter permease</fullName>
    </submittedName>
</protein>
<keyword evidence="8" id="KW-1185">Reference proteome</keyword>
<comment type="subcellular location">
    <subcellularLocation>
        <location evidence="1">Cell membrane</location>
        <topology evidence="1">Multi-pass membrane protein</topology>
    </subcellularLocation>
</comment>
<dbReference type="GO" id="GO:0022857">
    <property type="term" value="F:transmembrane transporter activity"/>
    <property type="evidence" value="ECO:0007669"/>
    <property type="project" value="InterPro"/>
</dbReference>
<evidence type="ECO:0000256" key="3">
    <source>
        <dbReference type="ARBA" id="ARBA00022692"/>
    </source>
</evidence>